<dbReference type="InterPro" id="IPR036318">
    <property type="entry name" value="FAD-bd_PCMH-like_sf"/>
</dbReference>
<keyword evidence="2" id="KW-0560">Oxidoreductase</keyword>
<dbReference type="Proteomes" id="UP001283341">
    <property type="component" value="Unassembled WGS sequence"/>
</dbReference>
<dbReference type="Pfam" id="PF08031">
    <property type="entry name" value="BBE"/>
    <property type="match status" value="1"/>
</dbReference>
<dbReference type="EMBL" id="JAUEDM010000007">
    <property type="protein sequence ID" value="KAK3313626.1"/>
    <property type="molecule type" value="Genomic_DNA"/>
</dbReference>
<gene>
    <name evidence="5" type="ORF">B0H66DRAFT_357482</name>
</gene>
<reference evidence="5" key="2">
    <citation type="submission" date="2023-06" db="EMBL/GenBank/DDBJ databases">
        <authorList>
            <consortium name="Lawrence Berkeley National Laboratory"/>
            <person name="Haridas S."/>
            <person name="Hensen N."/>
            <person name="Bonometti L."/>
            <person name="Westerberg I."/>
            <person name="Brannstrom I.O."/>
            <person name="Guillou S."/>
            <person name="Cros-Aarteil S."/>
            <person name="Calhoun S."/>
            <person name="Kuo A."/>
            <person name="Mondo S."/>
            <person name="Pangilinan J."/>
            <person name="Riley R."/>
            <person name="Labutti K."/>
            <person name="Andreopoulos B."/>
            <person name="Lipzen A."/>
            <person name="Chen C."/>
            <person name="Yanf M."/>
            <person name="Daum C."/>
            <person name="Ng V."/>
            <person name="Clum A."/>
            <person name="Steindorff A."/>
            <person name="Ohm R."/>
            <person name="Martin F."/>
            <person name="Silar P."/>
            <person name="Natvig D."/>
            <person name="Lalanne C."/>
            <person name="Gautier V."/>
            <person name="Ament-Velasquez S.L."/>
            <person name="Kruys A."/>
            <person name="Hutchinson M.I."/>
            <person name="Powell A.J."/>
            <person name="Barry K."/>
            <person name="Miller A.N."/>
            <person name="Grigoriev I.V."/>
            <person name="Debuchy R."/>
            <person name="Gladieux P."/>
            <person name="Thoren M.H."/>
            <person name="Johannesson H."/>
        </authorList>
    </citation>
    <scope>NUCLEOTIDE SEQUENCE</scope>
    <source>
        <strain evidence="5">CBS 118394</strain>
    </source>
</reference>
<evidence type="ECO:0000256" key="2">
    <source>
        <dbReference type="ARBA" id="ARBA00023002"/>
    </source>
</evidence>
<dbReference type="InterPro" id="IPR050432">
    <property type="entry name" value="FAD-linked_Oxidoreductases_BP"/>
</dbReference>
<name>A0AAE0HX62_9PEZI</name>
<keyword evidence="3" id="KW-0732">Signal</keyword>
<evidence type="ECO:0000259" key="4">
    <source>
        <dbReference type="PROSITE" id="PS51387"/>
    </source>
</evidence>
<proteinExistence type="inferred from homology"/>
<dbReference type="PROSITE" id="PS51387">
    <property type="entry name" value="FAD_PCMH"/>
    <property type="match status" value="1"/>
</dbReference>
<dbReference type="AlphaFoldDB" id="A0AAE0HX62"/>
<organism evidence="5 6">
    <name type="scientific">Apodospora peruviana</name>
    <dbReference type="NCBI Taxonomy" id="516989"/>
    <lineage>
        <taxon>Eukaryota</taxon>
        <taxon>Fungi</taxon>
        <taxon>Dikarya</taxon>
        <taxon>Ascomycota</taxon>
        <taxon>Pezizomycotina</taxon>
        <taxon>Sordariomycetes</taxon>
        <taxon>Sordariomycetidae</taxon>
        <taxon>Sordariales</taxon>
        <taxon>Lasiosphaeriaceae</taxon>
        <taxon>Apodospora</taxon>
    </lineage>
</organism>
<dbReference type="SUPFAM" id="SSF56176">
    <property type="entry name" value="FAD-binding/transporter-associated domain-like"/>
    <property type="match status" value="1"/>
</dbReference>
<dbReference type="InterPro" id="IPR006094">
    <property type="entry name" value="Oxid_FAD_bind_N"/>
</dbReference>
<dbReference type="GO" id="GO:0016491">
    <property type="term" value="F:oxidoreductase activity"/>
    <property type="evidence" value="ECO:0007669"/>
    <property type="project" value="UniProtKB-KW"/>
</dbReference>
<sequence length="595" mass="64628">MPSLISLAVVALSVSSAVVVAKSGVPDPSSDDSNKGNYNKTSCLYIPGDREYPHEAEWNALNRTVGGRLIRGVPVAAVCYGPDANATRCAELQHDWGVVNFFLDNPVAVVPPYWDNNTCDPFVTLGQSLSDCQIGNLARYAINVSDASTVAAGLKFARNKKIRLVIKNTGHDFLGGSQGLGSLALWTHNLKNISFITKYSSPGYTGPAVKIGAGVQFVELYKAAAARGLRVVGGSCPSVGANGGWRQGGGHGPLVSSYGLGADQTLEQEVVTADGRLLTVSPTKNSDLFWALNGGGAGNWAVVLSSTVKAHADGPVAGSVLFIDNTHDEKFWAAVTAWTKHLLVLNSLPRFSSEIFITKDVFALDMATWPGATQAELIEALTPFYESLRQLNITPTRNETAVQNSYVEHYNAYVGSDQIFTRNLTIGGRLIPRSFVQQETLVPNLTATIRNIVENNPDTTVYYLGYNASYARTGGVTAQTNAIFPAWRESLFLINLVTWTDPQATWADQASYLATINTWQTQLRDLTPGGGAYINEATFNDPTWKEDFFGSNYGRLSTIKKKYDPDYQFYVKPGVRADEWFEAADGRLCRVQGHH</sequence>
<evidence type="ECO:0000256" key="1">
    <source>
        <dbReference type="ARBA" id="ARBA00005466"/>
    </source>
</evidence>
<dbReference type="InterPro" id="IPR016166">
    <property type="entry name" value="FAD-bd_PCMH"/>
</dbReference>
<keyword evidence="6" id="KW-1185">Reference proteome</keyword>
<evidence type="ECO:0000256" key="3">
    <source>
        <dbReference type="SAM" id="SignalP"/>
    </source>
</evidence>
<dbReference type="Pfam" id="PF01565">
    <property type="entry name" value="FAD_binding_4"/>
    <property type="match status" value="1"/>
</dbReference>
<feature type="chain" id="PRO_5042194655" description="FAD-binding PCMH-type domain-containing protein" evidence="3">
    <location>
        <begin position="22"/>
        <end position="595"/>
    </location>
</feature>
<dbReference type="InterPro" id="IPR016169">
    <property type="entry name" value="FAD-bd_PCMH_sub2"/>
</dbReference>
<comment type="caution">
    <text evidence="5">The sequence shown here is derived from an EMBL/GenBank/DDBJ whole genome shotgun (WGS) entry which is preliminary data.</text>
</comment>
<dbReference type="PANTHER" id="PTHR13878">
    <property type="entry name" value="GULONOLACTONE OXIDASE"/>
    <property type="match status" value="1"/>
</dbReference>
<evidence type="ECO:0000313" key="6">
    <source>
        <dbReference type="Proteomes" id="UP001283341"/>
    </source>
</evidence>
<comment type="similarity">
    <text evidence="1">Belongs to the oxygen-dependent FAD-linked oxidoreductase family.</text>
</comment>
<protein>
    <recommendedName>
        <fullName evidence="4">FAD-binding PCMH-type domain-containing protein</fullName>
    </recommendedName>
</protein>
<dbReference type="PANTHER" id="PTHR13878:SF91">
    <property type="entry name" value="FAD BINDING DOMAIN PROTEIN (AFU_ORTHOLOGUE AFUA_6G12070)-RELATED"/>
    <property type="match status" value="1"/>
</dbReference>
<feature type="domain" description="FAD-binding PCMH-type" evidence="4">
    <location>
        <begin position="133"/>
        <end position="313"/>
    </location>
</feature>
<reference evidence="5" key="1">
    <citation type="journal article" date="2023" name="Mol. Phylogenet. Evol.">
        <title>Genome-scale phylogeny and comparative genomics of the fungal order Sordariales.</title>
        <authorList>
            <person name="Hensen N."/>
            <person name="Bonometti L."/>
            <person name="Westerberg I."/>
            <person name="Brannstrom I.O."/>
            <person name="Guillou S."/>
            <person name="Cros-Aarteil S."/>
            <person name="Calhoun S."/>
            <person name="Haridas S."/>
            <person name="Kuo A."/>
            <person name="Mondo S."/>
            <person name="Pangilinan J."/>
            <person name="Riley R."/>
            <person name="LaButti K."/>
            <person name="Andreopoulos B."/>
            <person name="Lipzen A."/>
            <person name="Chen C."/>
            <person name="Yan M."/>
            <person name="Daum C."/>
            <person name="Ng V."/>
            <person name="Clum A."/>
            <person name="Steindorff A."/>
            <person name="Ohm R.A."/>
            <person name="Martin F."/>
            <person name="Silar P."/>
            <person name="Natvig D.O."/>
            <person name="Lalanne C."/>
            <person name="Gautier V."/>
            <person name="Ament-Velasquez S.L."/>
            <person name="Kruys A."/>
            <person name="Hutchinson M.I."/>
            <person name="Powell A.J."/>
            <person name="Barry K."/>
            <person name="Miller A.N."/>
            <person name="Grigoriev I.V."/>
            <person name="Debuchy R."/>
            <person name="Gladieux P."/>
            <person name="Hiltunen Thoren M."/>
            <person name="Johannesson H."/>
        </authorList>
    </citation>
    <scope>NUCLEOTIDE SEQUENCE</scope>
    <source>
        <strain evidence="5">CBS 118394</strain>
    </source>
</reference>
<dbReference type="InterPro" id="IPR012951">
    <property type="entry name" value="BBE"/>
</dbReference>
<dbReference type="GO" id="GO:0071949">
    <property type="term" value="F:FAD binding"/>
    <property type="evidence" value="ECO:0007669"/>
    <property type="project" value="InterPro"/>
</dbReference>
<accession>A0AAE0HX62</accession>
<dbReference type="Gene3D" id="3.30.465.10">
    <property type="match status" value="2"/>
</dbReference>
<feature type="signal peptide" evidence="3">
    <location>
        <begin position="1"/>
        <end position="21"/>
    </location>
</feature>
<evidence type="ECO:0000313" key="5">
    <source>
        <dbReference type="EMBL" id="KAK3313626.1"/>
    </source>
</evidence>